<evidence type="ECO:0000259" key="2">
    <source>
        <dbReference type="Pfam" id="PF01656"/>
    </source>
</evidence>
<name>A0ABY3UUV0_MYCLN</name>
<feature type="compositionally biased region" description="Low complexity" evidence="1">
    <location>
        <begin position="79"/>
        <end position="89"/>
    </location>
</feature>
<dbReference type="InterPro" id="IPR027417">
    <property type="entry name" value="P-loop_NTPase"/>
</dbReference>
<dbReference type="SUPFAM" id="SSF52540">
    <property type="entry name" value="P-loop containing nucleoside triphosphate hydrolases"/>
    <property type="match status" value="1"/>
</dbReference>
<feature type="region of interest" description="Disordered" evidence="1">
    <location>
        <begin position="1"/>
        <end position="333"/>
    </location>
</feature>
<proteinExistence type="predicted"/>
<dbReference type="EMBL" id="CP092423">
    <property type="protein sequence ID" value="ULP42414.1"/>
    <property type="molecule type" value="Genomic_DNA"/>
</dbReference>
<accession>A0ABY3UUV0</accession>
<dbReference type="Gene3D" id="3.40.50.300">
    <property type="entry name" value="P-loop containing nucleotide triphosphate hydrolases"/>
    <property type="match status" value="1"/>
</dbReference>
<feature type="compositionally biased region" description="Pro residues" evidence="1">
    <location>
        <begin position="218"/>
        <end position="236"/>
    </location>
</feature>
<dbReference type="Pfam" id="PF01656">
    <property type="entry name" value="CbiA"/>
    <property type="match status" value="1"/>
</dbReference>
<evidence type="ECO:0000256" key="1">
    <source>
        <dbReference type="SAM" id="MobiDB-lite"/>
    </source>
</evidence>
<feature type="compositionally biased region" description="Pro residues" evidence="1">
    <location>
        <begin position="272"/>
        <end position="294"/>
    </location>
</feature>
<dbReference type="PANTHER" id="PTHR43384:SF14">
    <property type="entry name" value="ESX-1 SECRETION-ASSOCIATED PROTEIN ESPI"/>
    <property type="match status" value="1"/>
</dbReference>
<reference evidence="3" key="1">
    <citation type="submission" date="2022-08" db="EMBL/GenBank/DDBJ databases">
        <title>Complete genome sequence of 14 non-tuberculosis mycobacteria type-strains.</title>
        <authorList>
            <person name="Igarashi Y."/>
            <person name="Osugi A."/>
            <person name="Mitarai S."/>
        </authorList>
    </citation>
    <scope>NUCLEOTIDE SEQUENCE</scope>
    <source>
        <strain evidence="3">ATCC 51985</strain>
    </source>
</reference>
<dbReference type="InterPro" id="IPR050625">
    <property type="entry name" value="ParA/MinD_ATPase"/>
</dbReference>
<protein>
    <submittedName>
        <fullName evidence="3">AAA family ATPase</fullName>
    </submittedName>
</protein>
<dbReference type="RefSeq" id="WP_239721552.1">
    <property type="nucleotide sequence ID" value="NZ_CP092423.2"/>
</dbReference>
<evidence type="ECO:0000313" key="3">
    <source>
        <dbReference type="EMBL" id="ULP42414.1"/>
    </source>
</evidence>
<keyword evidence="4" id="KW-1185">Reference proteome</keyword>
<evidence type="ECO:0000313" key="4">
    <source>
        <dbReference type="Proteomes" id="UP001055171"/>
    </source>
</evidence>
<organism evidence="3 4">
    <name type="scientific">Mycobacterium lentiflavum</name>
    <dbReference type="NCBI Taxonomy" id="141349"/>
    <lineage>
        <taxon>Bacteria</taxon>
        <taxon>Bacillati</taxon>
        <taxon>Actinomycetota</taxon>
        <taxon>Actinomycetes</taxon>
        <taxon>Mycobacteriales</taxon>
        <taxon>Mycobacteriaceae</taxon>
        <taxon>Mycobacterium</taxon>
        <taxon>Mycobacterium simiae complex</taxon>
    </lineage>
</organism>
<feature type="compositionally biased region" description="Pro residues" evidence="1">
    <location>
        <begin position="151"/>
        <end position="169"/>
    </location>
</feature>
<feature type="compositionally biased region" description="Low complexity" evidence="1">
    <location>
        <begin position="23"/>
        <end position="51"/>
    </location>
</feature>
<feature type="compositionally biased region" description="Basic residues" evidence="1">
    <location>
        <begin position="324"/>
        <end position="333"/>
    </location>
</feature>
<dbReference type="InterPro" id="IPR002586">
    <property type="entry name" value="CobQ/CobB/MinD/ParA_Nub-bd_dom"/>
</dbReference>
<dbReference type="Proteomes" id="UP001055171">
    <property type="component" value="Chromosome"/>
</dbReference>
<feature type="compositionally biased region" description="Basic and acidic residues" evidence="1">
    <location>
        <begin position="242"/>
        <end position="251"/>
    </location>
</feature>
<feature type="domain" description="CobQ/CobB/MinD/ParA nucleotide binding" evidence="2">
    <location>
        <begin position="376"/>
        <end position="588"/>
    </location>
</feature>
<sequence>MGADYDRLFQPPAGGETPDDTADSGFDVDAGFDVDFPAAPAPKPAGTAQPNAPAPPPMPVDWDPAQSARPEPQRPPMPVEFVEPPAAAEPETHRPPMPVDEAQLPPPARPGPHGPPMPVSYDELFAQPGGTEFPAAGSDFDLNPGFDMSAPPKPAGPPPPNGHARPPMPVDWEDRPAPAQPENRRPPMPVDFEDRPPPARPENPRPPMPVDWNDQRPPARPKPPPTQPPGAPPPPPRRARQAPRDPAETRRGPTAGPPHGQTPDAEQRRGKPGPPRPQPNPAGPAHRAPPPMPPTQRVAVQPDSAPAHSVADQPGATSKIGVKPAKKSKTRMVSRRGWRRWVHKLTRINVGLSRDEKYDLDLRDRIRRSPRGSYQIAVLGLKGGVGKTTVTVALGSAYAQVRRDRILAFDADASCGNLADRVGRQSDATIANLLADKDLTHYNDIRAHTSANAVNLEVLPGEDYSTARRAFSEADWHYASEAVSKFYNLVLADCGAGLFDPVTRGVLSTASAAVIVTSASIDAARQAAVAIDWLRNHGHQDLLARACVVINHVSPGDPNIAVTELARQFEQYVQPGRVIVLPWDKHIAAGTEIQLGLLDPAYKRRILELAAALSDDFDRSERR</sequence>
<feature type="compositionally biased region" description="Pro residues" evidence="1">
    <location>
        <begin position="104"/>
        <end position="118"/>
    </location>
</feature>
<feature type="compositionally biased region" description="Pro residues" evidence="1">
    <location>
        <begin position="198"/>
        <end position="209"/>
    </location>
</feature>
<dbReference type="PANTHER" id="PTHR43384">
    <property type="entry name" value="SEPTUM SITE-DETERMINING PROTEIN MIND HOMOLOG, CHLOROPLASTIC-RELATED"/>
    <property type="match status" value="1"/>
</dbReference>
<gene>
    <name evidence="3" type="ORF">MJO58_27205</name>
</gene>